<dbReference type="HAMAP" id="MF_00531">
    <property type="entry name" value="Ribosomal_uS19"/>
    <property type="match status" value="1"/>
</dbReference>
<dbReference type="InterPro" id="IPR020934">
    <property type="entry name" value="Ribosomal_uS19_CS"/>
</dbReference>
<dbReference type="FunFam" id="3.30.860.10:FF:000001">
    <property type="entry name" value="30S ribosomal protein S19"/>
    <property type="match status" value="1"/>
</dbReference>
<dbReference type="InterPro" id="IPR005732">
    <property type="entry name" value="Ribosomal_uS19_bac-type"/>
</dbReference>
<evidence type="ECO:0000256" key="5">
    <source>
        <dbReference type="ARBA" id="ARBA00023274"/>
    </source>
</evidence>
<dbReference type="AlphaFoldDB" id="A0A348AYR1"/>
<evidence type="ECO:0000256" key="4">
    <source>
        <dbReference type="ARBA" id="ARBA00022980"/>
    </source>
</evidence>
<dbReference type="GO" id="GO:0006412">
    <property type="term" value="P:translation"/>
    <property type="evidence" value="ECO:0007669"/>
    <property type="project" value="InterPro"/>
</dbReference>
<gene>
    <name evidence="8" type="primary">rps19</name>
</gene>
<evidence type="ECO:0000256" key="3">
    <source>
        <dbReference type="ARBA" id="ARBA00022884"/>
    </source>
</evidence>
<evidence type="ECO:0000313" key="8">
    <source>
        <dbReference type="EMBL" id="BBD14129.1"/>
    </source>
</evidence>
<proteinExistence type="inferred from homology"/>
<dbReference type="PROSITE" id="PS00323">
    <property type="entry name" value="RIBOSOMAL_S19"/>
    <property type="match status" value="1"/>
</dbReference>
<comment type="similarity">
    <text evidence="1 7">Belongs to the universal ribosomal protein uS19 family.</text>
</comment>
<evidence type="ECO:0000256" key="6">
    <source>
        <dbReference type="ARBA" id="ARBA00035253"/>
    </source>
</evidence>
<name>A0A348AYR1_9EUKA</name>
<organism evidence="8">
    <name type="scientific">Ophirina amphinema</name>
    <dbReference type="NCBI Taxonomy" id="2108040"/>
    <lineage>
        <taxon>Eukaryota</taxon>
        <taxon>Discoba</taxon>
        <taxon>Jakobida</taxon>
        <taxon>Ophirinina</taxon>
        <taxon>Ophirinidae</taxon>
        <taxon>Ophirina</taxon>
    </lineage>
</organism>
<evidence type="ECO:0000256" key="7">
    <source>
        <dbReference type="RuleBase" id="RU003485"/>
    </source>
</evidence>
<dbReference type="GO" id="GO:0000028">
    <property type="term" value="P:ribosomal small subunit assembly"/>
    <property type="evidence" value="ECO:0007669"/>
    <property type="project" value="TreeGrafter"/>
</dbReference>
<dbReference type="PANTHER" id="PTHR11880:SF8">
    <property type="entry name" value="SMALL RIBOSOMAL SUBUNIT PROTEIN US19M"/>
    <property type="match status" value="1"/>
</dbReference>
<dbReference type="SUPFAM" id="SSF54570">
    <property type="entry name" value="Ribosomal protein S19"/>
    <property type="match status" value="1"/>
</dbReference>
<dbReference type="GO" id="GO:0005763">
    <property type="term" value="C:mitochondrial small ribosomal subunit"/>
    <property type="evidence" value="ECO:0007669"/>
    <property type="project" value="TreeGrafter"/>
</dbReference>
<dbReference type="PRINTS" id="PR00975">
    <property type="entry name" value="RIBOSOMALS19"/>
</dbReference>
<evidence type="ECO:0000256" key="2">
    <source>
        <dbReference type="ARBA" id="ARBA00022730"/>
    </source>
</evidence>
<geneLocation type="mitochondrion" evidence="8"/>
<keyword evidence="3" id="KW-0694">RNA-binding</keyword>
<dbReference type="InterPro" id="IPR023575">
    <property type="entry name" value="Ribosomal_uS19_SF"/>
</dbReference>
<protein>
    <recommendedName>
        <fullName evidence="6">Small ribosomal subunit protein uS19c</fullName>
    </recommendedName>
</protein>
<keyword evidence="8" id="KW-0496">Mitochondrion</keyword>
<keyword evidence="2" id="KW-0699">rRNA-binding</keyword>
<dbReference type="PIRSF" id="PIRSF002144">
    <property type="entry name" value="Ribosomal_S19"/>
    <property type="match status" value="1"/>
</dbReference>
<accession>A0A348AYR1</accession>
<evidence type="ECO:0000256" key="1">
    <source>
        <dbReference type="ARBA" id="ARBA00007345"/>
    </source>
</evidence>
<keyword evidence="5 7" id="KW-0687">Ribonucleoprotein</keyword>
<keyword evidence="4 7" id="KW-0689">Ribosomal protein</keyword>
<dbReference type="Pfam" id="PF00203">
    <property type="entry name" value="Ribosomal_S19"/>
    <property type="match status" value="1"/>
</dbReference>
<dbReference type="GO" id="GO:0019843">
    <property type="term" value="F:rRNA binding"/>
    <property type="evidence" value="ECO:0007669"/>
    <property type="project" value="UniProtKB-KW"/>
</dbReference>
<dbReference type="InterPro" id="IPR002222">
    <property type="entry name" value="Ribosomal_uS19"/>
</dbReference>
<dbReference type="NCBIfam" id="TIGR01050">
    <property type="entry name" value="rpsS_bact"/>
    <property type="match status" value="1"/>
</dbReference>
<sequence length="88" mass="10076">MSRSVWKGPYVSNHIIRIISGLRVKENRRKVYKVWSRSSVILPSLVGVRFLVHNGIKFIPVNVTSSMVGHKFGEFSSTRKKVIHKVKS</sequence>
<dbReference type="GO" id="GO:0003735">
    <property type="term" value="F:structural constituent of ribosome"/>
    <property type="evidence" value="ECO:0007669"/>
    <property type="project" value="InterPro"/>
</dbReference>
<dbReference type="EMBL" id="LC369600">
    <property type="protein sequence ID" value="BBD14129.1"/>
    <property type="molecule type" value="Genomic_DNA"/>
</dbReference>
<dbReference type="Gene3D" id="3.30.860.10">
    <property type="entry name" value="30s Ribosomal Protein S19, Chain A"/>
    <property type="match status" value="1"/>
</dbReference>
<reference evidence="8" key="1">
    <citation type="journal article" date="2018" name="Sci. Rep.">
        <title>Ophirina amphinema n. gen., n. sp., a New Deeply Branching Discobid with Phylogenetic Affinity to Jakobids.</title>
        <authorList>
            <person name="Yabuki A."/>
            <person name="Gyaltshen Y."/>
            <person name="Heiss A.A."/>
            <person name="Fujikura K."/>
            <person name="Kim E."/>
        </authorList>
    </citation>
    <scope>NUCLEOTIDE SEQUENCE</scope>
    <source>
        <strain evidence="8">JB</strain>
    </source>
</reference>
<dbReference type="PANTHER" id="PTHR11880">
    <property type="entry name" value="RIBOSOMAL PROTEIN S19P FAMILY MEMBER"/>
    <property type="match status" value="1"/>
</dbReference>